<dbReference type="Proteomes" id="UP000019132">
    <property type="component" value="Unassembled WGS sequence"/>
</dbReference>
<keyword evidence="5" id="KW-0131">Cell cycle</keyword>
<name>K3WQA7_GLOUD</name>
<evidence type="ECO:0000256" key="4">
    <source>
        <dbReference type="ARBA" id="ARBA00022776"/>
    </source>
</evidence>
<dbReference type="PANTHER" id="PTHR12827:SF3">
    <property type="entry name" value="ANAPHASE-PROMOTING COMPLEX SUBUNIT 1"/>
    <property type="match status" value="1"/>
</dbReference>
<keyword evidence="8" id="KW-1185">Reference proteome</keyword>
<evidence type="ECO:0000256" key="5">
    <source>
        <dbReference type="ARBA" id="ARBA00023306"/>
    </source>
</evidence>
<organism evidence="7 8">
    <name type="scientific">Globisporangium ultimum (strain ATCC 200006 / CBS 805.95 / DAOM BR144)</name>
    <name type="common">Pythium ultimum</name>
    <dbReference type="NCBI Taxonomy" id="431595"/>
    <lineage>
        <taxon>Eukaryota</taxon>
        <taxon>Sar</taxon>
        <taxon>Stramenopiles</taxon>
        <taxon>Oomycota</taxon>
        <taxon>Peronosporomycetes</taxon>
        <taxon>Pythiales</taxon>
        <taxon>Pythiaceae</taxon>
        <taxon>Globisporangium</taxon>
    </lineage>
</organism>
<evidence type="ECO:0000256" key="1">
    <source>
        <dbReference type="ARBA" id="ARBA00010547"/>
    </source>
</evidence>
<feature type="domain" description="Anaphase-promoting complex subunit 1 beta-sandwich" evidence="6">
    <location>
        <begin position="416"/>
        <end position="480"/>
    </location>
</feature>
<protein>
    <recommendedName>
        <fullName evidence="6">Anaphase-promoting complex subunit 1 beta-sandwich domain-containing protein</fullName>
    </recommendedName>
</protein>
<dbReference type="GO" id="GO:0031145">
    <property type="term" value="P:anaphase-promoting complex-dependent catabolic process"/>
    <property type="evidence" value="ECO:0007669"/>
    <property type="project" value="TreeGrafter"/>
</dbReference>
<keyword evidence="3" id="KW-0677">Repeat</keyword>
<dbReference type="Gene3D" id="1.25.10.10">
    <property type="entry name" value="Leucine-rich Repeat Variant"/>
    <property type="match status" value="2"/>
</dbReference>
<dbReference type="InterPro" id="IPR024990">
    <property type="entry name" value="Apc1"/>
</dbReference>
<keyword evidence="2" id="KW-0132">Cell division</keyword>
<evidence type="ECO:0000256" key="2">
    <source>
        <dbReference type="ARBA" id="ARBA00022618"/>
    </source>
</evidence>
<accession>K3WQA7</accession>
<reference evidence="8" key="1">
    <citation type="journal article" date="2010" name="Genome Biol.">
        <title>Genome sequence of the necrotrophic plant pathogen Pythium ultimum reveals original pathogenicity mechanisms and effector repertoire.</title>
        <authorList>
            <person name="Levesque C.A."/>
            <person name="Brouwer H."/>
            <person name="Cano L."/>
            <person name="Hamilton J.P."/>
            <person name="Holt C."/>
            <person name="Huitema E."/>
            <person name="Raffaele S."/>
            <person name="Robideau G.P."/>
            <person name="Thines M."/>
            <person name="Win J."/>
            <person name="Zerillo M.M."/>
            <person name="Beakes G.W."/>
            <person name="Boore J.L."/>
            <person name="Busam D."/>
            <person name="Dumas B."/>
            <person name="Ferriera S."/>
            <person name="Fuerstenberg S.I."/>
            <person name="Gachon C.M."/>
            <person name="Gaulin E."/>
            <person name="Govers F."/>
            <person name="Grenville-Briggs L."/>
            <person name="Horner N."/>
            <person name="Hostetler J."/>
            <person name="Jiang R.H."/>
            <person name="Johnson J."/>
            <person name="Krajaejun T."/>
            <person name="Lin H."/>
            <person name="Meijer H.J."/>
            <person name="Moore B."/>
            <person name="Morris P."/>
            <person name="Phuntmart V."/>
            <person name="Puiu D."/>
            <person name="Shetty J."/>
            <person name="Stajich J.E."/>
            <person name="Tripathy S."/>
            <person name="Wawra S."/>
            <person name="van West P."/>
            <person name="Whitty B.R."/>
            <person name="Coutinho P.M."/>
            <person name="Henrissat B."/>
            <person name="Martin F."/>
            <person name="Thomas P.D."/>
            <person name="Tyler B.M."/>
            <person name="De Vries R.P."/>
            <person name="Kamoun S."/>
            <person name="Yandell M."/>
            <person name="Tisserat N."/>
            <person name="Buell C.R."/>
        </authorList>
    </citation>
    <scope>NUCLEOTIDE SEQUENCE</scope>
    <source>
        <strain evidence="8">DAOM:BR144</strain>
    </source>
</reference>
<dbReference type="Pfam" id="PF21282">
    <property type="entry name" value="APC1_3rd"/>
    <property type="match status" value="1"/>
</dbReference>
<dbReference type="InterPro" id="IPR011989">
    <property type="entry name" value="ARM-like"/>
</dbReference>
<reference evidence="8" key="2">
    <citation type="submission" date="2010-04" db="EMBL/GenBank/DDBJ databases">
        <authorList>
            <person name="Buell R."/>
            <person name="Hamilton J."/>
            <person name="Hostetler J."/>
        </authorList>
    </citation>
    <scope>NUCLEOTIDE SEQUENCE [LARGE SCALE GENOMIC DNA]</scope>
    <source>
        <strain evidence="8">DAOM:BR144</strain>
    </source>
</reference>
<dbReference type="OMA" id="THRSECI"/>
<dbReference type="InterPro" id="IPR048971">
    <property type="entry name" value="Apc1_3rd"/>
</dbReference>
<evidence type="ECO:0000259" key="6">
    <source>
        <dbReference type="Pfam" id="PF21282"/>
    </source>
</evidence>
<comment type="similarity">
    <text evidence="1">Belongs to the APC1 family.</text>
</comment>
<dbReference type="VEuPathDB" id="FungiDB:PYU1_G007134"/>
<dbReference type="EnsemblProtists" id="PYU1_T007149">
    <property type="protein sequence ID" value="PYU1_T007149"/>
    <property type="gene ID" value="PYU1_G007134"/>
</dbReference>
<dbReference type="STRING" id="431595.K3WQA7"/>
<dbReference type="HOGENOM" id="CLU_001202_2_1_1"/>
<sequence>MLCLHIPSLLPPPFAEFSVPASTQTAALLGLGVLYQATGHRLMTELLLTEIARSPSSAQFVSSTTNSGLSTASFDQLEGYALAAGLALGLVVLGRGQSKSGDPGLADMKLEEKLYKYIVGGAQQFGDASAPGGCLYRGRKWDTFGQSGTLAFMYMQTENKSIAAQLRVPDTLILLDNVRPDILMVRTLAKNLVLWDSVTPSVEWIENVEVPVQLNNAYKALQAASTVDKDVEESPTNADAQSVCEAYANIVAGACFSIGLRFASTSDAQARKTLQKYILHFRDMRSKAASMRVGSNNTIIAATERVTIERCLAACAQALALVDAGSGNVKTLTLLRSINLRQRVDSELTYGNHMALSMAIGLLFIGGGRATVSRSKEAIASLVISLFPMFPMDTADNKYHLQAFRHLYVLAVDTSRLLETIDVNSGSSCSVQLRGQVNRSHTETTQSWLTLQSPCLLPDLSSIKRIIVSGEQFYPVEIVMSAKKPK</sequence>
<dbReference type="AlphaFoldDB" id="K3WQA7"/>
<evidence type="ECO:0000256" key="3">
    <source>
        <dbReference type="ARBA" id="ARBA00022737"/>
    </source>
</evidence>
<dbReference type="GO" id="GO:0007091">
    <property type="term" value="P:metaphase/anaphase transition of mitotic cell cycle"/>
    <property type="evidence" value="ECO:0007669"/>
    <property type="project" value="TreeGrafter"/>
</dbReference>
<evidence type="ECO:0000313" key="8">
    <source>
        <dbReference type="Proteomes" id="UP000019132"/>
    </source>
</evidence>
<dbReference type="GO" id="GO:0070979">
    <property type="term" value="P:protein K11-linked ubiquitination"/>
    <property type="evidence" value="ECO:0007669"/>
    <property type="project" value="TreeGrafter"/>
</dbReference>
<dbReference type="PANTHER" id="PTHR12827">
    <property type="entry name" value="MEIOTIC CHECKPOINT REGULATOR TSG24 FAMILY MEMBER"/>
    <property type="match status" value="1"/>
</dbReference>
<evidence type="ECO:0000313" key="7">
    <source>
        <dbReference type="EnsemblProtists" id="PYU1_T007149"/>
    </source>
</evidence>
<dbReference type="GO" id="GO:0005680">
    <property type="term" value="C:anaphase-promoting complex"/>
    <property type="evidence" value="ECO:0007669"/>
    <property type="project" value="InterPro"/>
</dbReference>
<dbReference type="GO" id="GO:0060090">
    <property type="term" value="F:molecular adaptor activity"/>
    <property type="evidence" value="ECO:0007669"/>
    <property type="project" value="TreeGrafter"/>
</dbReference>
<proteinExistence type="inferred from homology"/>
<dbReference type="eggNOG" id="KOG1858">
    <property type="taxonomic scope" value="Eukaryota"/>
</dbReference>
<dbReference type="InParanoid" id="K3WQA7"/>
<keyword evidence="4" id="KW-0498">Mitosis</keyword>
<reference evidence="7" key="3">
    <citation type="submission" date="2015-02" db="UniProtKB">
        <authorList>
            <consortium name="EnsemblProtists"/>
        </authorList>
    </citation>
    <scope>IDENTIFICATION</scope>
    <source>
        <strain evidence="7">DAOM BR144</strain>
    </source>
</reference>
<dbReference type="EMBL" id="GL376560">
    <property type="status" value="NOT_ANNOTATED_CDS"/>
    <property type="molecule type" value="Genomic_DNA"/>
</dbReference>
<dbReference type="GO" id="GO:0051301">
    <property type="term" value="P:cell division"/>
    <property type="evidence" value="ECO:0007669"/>
    <property type="project" value="UniProtKB-KW"/>
</dbReference>